<sequence length="151" mass="17017">MESSVDVSVLAQECAKQAFMRAENTDVKFSAYVLCHHPFAFLREFGMALCDVTVQGFALFVFICRFIPIALRYKSKHSILAGRGFQAGDIFHFDTASEIFAVGIAILFIMYWMAVMRRNMANNRLLPAFRMYITWIAGLSGIPVALDVGWS</sequence>
<feature type="transmembrane region" description="Helical" evidence="1">
    <location>
        <begin position="132"/>
        <end position="150"/>
    </location>
</feature>
<evidence type="ECO:0000256" key="1">
    <source>
        <dbReference type="SAM" id="Phobius"/>
    </source>
</evidence>
<feature type="transmembrane region" description="Helical" evidence="1">
    <location>
        <begin position="52"/>
        <end position="71"/>
    </location>
</feature>
<dbReference type="OrthoDB" id="10646140at2759"/>
<keyword evidence="1" id="KW-0472">Membrane</keyword>
<feature type="transmembrane region" description="Helical" evidence="1">
    <location>
        <begin position="91"/>
        <end position="112"/>
    </location>
</feature>
<evidence type="ECO:0000313" key="2">
    <source>
        <dbReference type="EMBL" id="KJX95903.1"/>
    </source>
</evidence>
<evidence type="ECO:0000313" key="3">
    <source>
        <dbReference type="Proteomes" id="UP000033647"/>
    </source>
</evidence>
<dbReference type="EMBL" id="LAFY01000892">
    <property type="protein sequence ID" value="KJX95903.1"/>
    <property type="molecule type" value="Genomic_DNA"/>
</dbReference>
<keyword evidence="1" id="KW-0812">Transmembrane</keyword>
<organism evidence="2 3">
    <name type="scientific">Zymoseptoria brevis</name>
    <dbReference type="NCBI Taxonomy" id="1047168"/>
    <lineage>
        <taxon>Eukaryota</taxon>
        <taxon>Fungi</taxon>
        <taxon>Dikarya</taxon>
        <taxon>Ascomycota</taxon>
        <taxon>Pezizomycotina</taxon>
        <taxon>Dothideomycetes</taxon>
        <taxon>Dothideomycetidae</taxon>
        <taxon>Mycosphaerellales</taxon>
        <taxon>Mycosphaerellaceae</taxon>
        <taxon>Zymoseptoria</taxon>
    </lineage>
</organism>
<proteinExistence type="predicted"/>
<dbReference type="Proteomes" id="UP000033647">
    <property type="component" value="Unassembled WGS sequence"/>
</dbReference>
<comment type="caution">
    <text evidence="2">The sequence shown here is derived from an EMBL/GenBank/DDBJ whole genome shotgun (WGS) entry which is preliminary data.</text>
</comment>
<accession>A0A0F4GEQ0</accession>
<name>A0A0F4GEQ0_9PEZI</name>
<dbReference type="AlphaFoldDB" id="A0A0F4GEQ0"/>
<protein>
    <submittedName>
        <fullName evidence="2">Uncharacterized protein</fullName>
    </submittedName>
</protein>
<keyword evidence="3" id="KW-1185">Reference proteome</keyword>
<gene>
    <name evidence="2" type="ORF">TI39_contig900g00009</name>
</gene>
<keyword evidence="1" id="KW-1133">Transmembrane helix</keyword>
<reference evidence="2 3" key="1">
    <citation type="submission" date="2015-03" db="EMBL/GenBank/DDBJ databases">
        <title>RNA-seq based gene annotation and comparative genomics of four Zymoseptoria species reveal species-specific pathogenicity related genes and transposable element activity.</title>
        <authorList>
            <person name="Grandaubert J."/>
            <person name="Bhattacharyya A."/>
            <person name="Stukenbrock E.H."/>
        </authorList>
    </citation>
    <scope>NUCLEOTIDE SEQUENCE [LARGE SCALE GENOMIC DNA]</scope>
    <source>
        <strain evidence="2 3">Zb18110</strain>
    </source>
</reference>